<feature type="domain" description="Transposase Helix-turn-helix" evidence="5">
    <location>
        <begin position="33"/>
        <end position="78"/>
    </location>
</feature>
<dbReference type="Pfam" id="PF13359">
    <property type="entry name" value="DDE_Tnp_4"/>
    <property type="match status" value="1"/>
</dbReference>
<dbReference type="Pfam" id="PF13613">
    <property type="entry name" value="HTH_Tnp_4"/>
    <property type="match status" value="1"/>
</dbReference>
<feature type="region of interest" description="Disordered" evidence="3">
    <location>
        <begin position="174"/>
        <end position="196"/>
    </location>
</feature>
<gene>
    <name evidence="6" type="ORF">ACFOX0_34220</name>
</gene>
<proteinExistence type="predicted"/>
<evidence type="ECO:0000256" key="3">
    <source>
        <dbReference type="SAM" id="MobiDB-lite"/>
    </source>
</evidence>
<accession>A0ABV8KXS5</accession>
<keyword evidence="2" id="KW-0479">Metal-binding</keyword>
<comment type="cofactor">
    <cofactor evidence="1">
        <name>a divalent metal cation</name>
        <dbReference type="ChEBI" id="CHEBI:60240"/>
    </cofactor>
</comment>
<evidence type="ECO:0000313" key="7">
    <source>
        <dbReference type="Proteomes" id="UP001595868"/>
    </source>
</evidence>
<evidence type="ECO:0000256" key="1">
    <source>
        <dbReference type="ARBA" id="ARBA00001968"/>
    </source>
</evidence>
<feature type="domain" description="DDE Tnp4" evidence="4">
    <location>
        <begin position="99"/>
        <end position="217"/>
    </location>
</feature>
<feature type="non-terminal residue" evidence="6">
    <location>
        <position position="217"/>
    </location>
</feature>
<dbReference type="InterPro" id="IPR027806">
    <property type="entry name" value="HARBI1_dom"/>
</dbReference>
<comment type="caution">
    <text evidence="6">The sequence shown here is derived from an EMBL/GenBank/DDBJ whole genome shotgun (WGS) entry which is preliminary data.</text>
</comment>
<organism evidence="6 7">
    <name type="scientific">Micromonospora zhanjiangensis</name>
    <dbReference type="NCBI Taxonomy" id="1522057"/>
    <lineage>
        <taxon>Bacteria</taxon>
        <taxon>Bacillati</taxon>
        <taxon>Actinomycetota</taxon>
        <taxon>Actinomycetes</taxon>
        <taxon>Micromonosporales</taxon>
        <taxon>Micromonosporaceae</taxon>
        <taxon>Micromonospora</taxon>
    </lineage>
</organism>
<evidence type="ECO:0000259" key="5">
    <source>
        <dbReference type="Pfam" id="PF13613"/>
    </source>
</evidence>
<protein>
    <submittedName>
        <fullName evidence="6">Transposase family protein</fullName>
    </submittedName>
</protein>
<dbReference type="EMBL" id="JBHSBN010000118">
    <property type="protein sequence ID" value="MFC4110946.1"/>
    <property type="molecule type" value="Genomic_DNA"/>
</dbReference>
<dbReference type="RefSeq" id="WP_377553839.1">
    <property type="nucleotide sequence ID" value="NZ_JBHSBN010000118.1"/>
</dbReference>
<evidence type="ECO:0000259" key="4">
    <source>
        <dbReference type="Pfam" id="PF13359"/>
    </source>
</evidence>
<name>A0ABV8KXS5_9ACTN</name>
<sequence>MTGLGREQVDRLHAELDLILDWQSPLGRPKVLPLYTALVMVLFQLRHNLPEDACAEVFGCATATVWRYQEQLEPLIEAILDEFAAQARSRAQSAAVLVDGFIAPVGERDDTTGLFSDKKHLSGQNVQVVATLGGRVVDVGDPCPGARHDSKAFVDSGLAARWADHYASGGPGMIGDKGYQGTGLTTPYRKPPGRDLTDVRRACNTAINRIRAAVERA</sequence>
<reference evidence="7" key="1">
    <citation type="journal article" date="2019" name="Int. J. Syst. Evol. Microbiol.">
        <title>The Global Catalogue of Microorganisms (GCM) 10K type strain sequencing project: providing services to taxonomists for standard genome sequencing and annotation.</title>
        <authorList>
            <consortium name="The Broad Institute Genomics Platform"/>
            <consortium name="The Broad Institute Genome Sequencing Center for Infectious Disease"/>
            <person name="Wu L."/>
            <person name="Ma J."/>
        </authorList>
    </citation>
    <scope>NUCLEOTIDE SEQUENCE [LARGE SCALE GENOMIC DNA]</scope>
    <source>
        <strain evidence="7">2902at01</strain>
    </source>
</reference>
<evidence type="ECO:0000256" key="2">
    <source>
        <dbReference type="ARBA" id="ARBA00022723"/>
    </source>
</evidence>
<evidence type="ECO:0000313" key="6">
    <source>
        <dbReference type="EMBL" id="MFC4110946.1"/>
    </source>
</evidence>
<keyword evidence="7" id="KW-1185">Reference proteome</keyword>
<dbReference type="Proteomes" id="UP001595868">
    <property type="component" value="Unassembled WGS sequence"/>
</dbReference>
<dbReference type="InterPro" id="IPR027805">
    <property type="entry name" value="Transposase_HTH_dom"/>
</dbReference>